<evidence type="ECO:0000256" key="5">
    <source>
        <dbReference type="ARBA" id="ARBA00023015"/>
    </source>
</evidence>
<keyword evidence="8" id="KW-0804">Transcription</keyword>
<dbReference type="GO" id="GO:0006352">
    <property type="term" value="P:DNA-templated transcription initiation"/>
    <property type="evidence" value="ECO:0007669"/>
    <property type="project" value="InterPro"/>
</dbReference>
<feature type="domain" description="RNA polymerase sigma factor 54 core-binding" evidence="10">
    <location>
        <begin position="77"/>
        <end position="254"/>
    </location>
</feature>
<proteinExistence type="inferred from homology"/>
<dbReference type="GO" id="GO:0003677">
    <property type="term" value="F:DNA binding"/>
    <property type="evidence" value="ECO:0007669"/>
    <property type="project" value="UniProtKB-KW"/>
</dbReference>
<evidence type="ECO:0000256" key="1">
    <source>
        <dbReference type="ARBA" id="ARBA00008798"/>
    </source>
</evidence>
<dbReference type="Pfam" id="PF04963">
    <property type="entry name" value="Sigma54_CBD"/>
    <property type="match status" value="1"/>
</dbReference>
<keyword evidence="4" id="KW-0548">Nucleotidyltransferase</keyword>
<dbReference type="InterPro" id="IPR007046">
    <property type="entry name" value="RNA_pol_sigma_54_core-bd"/>
</dbReference>
<dbReference type="GO" id="GO:0001216">
    <property type="term" value="F:DNA-binding transcription activator activity"/>
    <property type="evidence" value="ECO:0007669"/>
    <property type="project" value="InterPro"/>
</dbReference>
<evidence type="ECO:0000256" key="6">
    <source>
        <dbReference type="ARBA" id="ARBA00023082"/>
    </source>
</evidence>
<accession>A0A381SP91</accession>
<dbReference type="NCBIfam" id="TIGR02395">
    <property type="entry name" value="rpoN_sigma"/>
    <property type="match status" value="1"/>
</dbReference>
<reference evidence="11" key="1">
    <citation type="submission" date="2018-05" db="EMBL/GenBank/DDBJ databases">
        <authorList>
            <person name="Lanie J.A."/>
            <person name="Ng W.-L."/>
            <person name="Kazmierczak K.M."/>
            <person name="Andrzejewski T.M."/>
            <person name="Davidsen T.M."/>
            <person name="Wayne K.J."/>
            <person name="Tettelin H."/>
            <person name="Glass J.I."/>
            <person name="Rusch D."/>
            <person name="Podicherti R."/>
            <person name="Tsui H.-C.T."/>
            <person name="Winkler M.E."/>
        </authorList>
    </citation>
    <scope>NUCLEOTIDE SEQUENCE</scope>
</reference>
<dbReference type="PROSITE" id="PS50044">
    <property type="entry name" value="SIGMA54_3"/>
    <property type="match status" value="1"/>
</dbReference>
<dbReference type="AlphaFoldDB" id="A0A381SP91"/>
<dbReference type="InterPro" id="IPR038709">
    <property type="entry name" value="RpoN_core-bd_sf"/>
</dbReference>
<dbReference type="GO" id="GO:0000428">
    <property type="term" value="C:DNA-directed RNA polymerase complex"/>
    <property type="evidence" value="ECO:0007669"/>
    <property type="project" value="UniProtKB-KW"/>
</dbReference>
<evidence type="ECO:0000256" key="8">
    <source>
        <dbReference type="ARBA" id="ARBA00023163"/>
    </source>
</evidence>
<dbReference type="PRINTS" id="PR00045">
    <property type="entry name" value="SIGMA54FCT"/>
</dbReference>
<name>A0A381SP91_9ZZZZ</name>
<dbReference type="GO" id="GO:0016779">
    <property type="term" value="F:nucleotidyltransferase activity"/>
    <property type="evidence" value="ECO:0007669"/>
    <property type="project" value="UniProtKB-KW"/>
</dbReference>
<sequence>MQARLLQLNTVNLEQAILSELEQNPLLEQVEPEESQEEEVKEETAVDDMDVSLEDMYSDESTYYFSEEKKDMPLPDRHTLIENMIDQLQDTKMDEHEREIAEEILWNTNERGYLDTDLILIADRYELLEEEITPILHKIQRLEPKGIGSRNLEECLMIQLEDEEGSLSHRIIHMCFDDFMHKRYEKIRDRLDCTTEELHDAVEHISHLNPRPGEGYSDKFQTVIPDVIIREDGDDWVITTNDGGLPELRISQAYEDNLENGSFNREAKKFIKEKMDSANWFIEAVHQRRITMVNVMRSIILFQPEWFAGNMDFLRPLKLQDVADKIKMDISTISRSTRGKFVDTPYGIFELKHYFTDSIELSDGRILGTFILKRALKKIIQAEDKHKPLSDDILVVELAKDGYTLARRTVAKYRDQMGFPVARLRKEI</sequence>
<organism evidence="11">
    <name type="scientific">marine metagenome</name>
    <dbReference type="NCBI Taxonomy" id="408172"/>
    <lineage>
        <taxon>unclassified sequences</taxon>
        <taxon>metagenomes</taxon>
        <taxon>ecological metagenomes</taxon>
    </lineage>
</organism>
<dbReference type="PANTHER" id="PTHR32248">
    <property type="entry name" value="RNA POLYMERASE SIGMA-54 FACTOR"/>
    <property type="match status" value="1"/>
</dbReference>
<evidence type="ECO:0000256" key="7">
    <source>
        <dbReference type="ARBA" id="ARBA00023125"/>
    </source>
</evidence>
<evidence type="ECO:0000256" key="4">
    <source>
        <dbReference type="ARBA" id="ARBA00022695"/>
    </source>
</evidence>
<evidence type="ECO:0000259" key="9">
    <source>
        <dbReference type="Pfam" id="PF04552"/>
    </source>
</evidence>
<dbReference type="GO" id="GO:0016987">
    <property type="term" value="F:sigma factor activity"/>
    <property type="evidence" value="ECO:0007669"/>
    <property type="project" value="UniProtKB-KW"/>
</dbReference>
<dbReference type="InterPro" id="IPR000394">
    <property type="entry name" value="RNA_pol_sigma_54"/>
</dbReference>
<evidence type="ECO:0000256" key="2">
    <source>
        <dbReference type="ARBA" id="ARBA00022478"/>
    </source>
</evidence>
<evidence type="ECO:0000259" key="10">
    <source>
        <dbReference type="Pfam" id="PF04963"/>
    </source>
</evidence>
<dbReference type="InterPro" id="IPR007634">
    <property type="entry name" value="RNA_pol_sigma_54_DNA-bd"/>
</dbReference>
<evidence type="ECO:0000313" key="11">
    <source>
        <dbReference type="EMBL" id="SVA05806.1"/>
    </source>
</evidence>
<dbReference type="PANTHER" id="PTHR32248:SF4">
    <property type="entry name" value="RNA POLYMERASE SIGMA-54 FACTOR"/>
    <property type="match status" value="1"/>
</dbReference>
<comment type="similarity">
    <text evidence="1">Belongs to the sigma-54 factor family.</text>
</comment>
<evidence type="ECO:0000256" key="3">
    <source>
        <dbReference type="ARBA" id="ARBA00022679"/>
    </source>
</evidence>
<evidence type="ECO:0008006" key="12">
    <source>
        <dbReference type="Google" id="ProtNLM"/>
    </source>
</evidence>
<keyword evidence="2" id="KW-0240">DNA-directed RNA polymerase</keyword>
<dbReference type="EMBL" id="UINC01003378">
    <property type="protein sequence ID" value="SVA05806.1"/>
    <property type="molecule type" value="Genomic_DNA"/>
</dbReference>
<keyword evidence="7" id="KW-0238">DNA-binding</keyword>
<keyword evidence="5" id="KW-0805">Transcription regulation</keyword>
<gene>
    <name evidence="11" type="ORF">METZ01_LOCUS58660</name>
</gene>
<keyword evidence="6" id="KW-0731">Sigma factor</keyword>
<keyword evidence="3" id="KW-0808">Transferase</keyword>
<dbReference type="Gene3D" id="1.10.10.60">
    <property type="entry name" value="Homeodomain-like"/>
    <property type="match status" value="1"/>
</dbReference>
<protein>
    <recommendedName>
        <fullName evidence="12">RNA polymerase sigma-54 factor</fullName>
    </recommendedName>
</protein>
<dbReference type="Pfam" id="PF04552">
    <property type="entry name" value="Sigma54_DBD"/>
    <property type="match status" value="1"/>
</dbReference>
<dbReference type="PROSITE" id="PS00718">
    <property type="entry name" value="SIGMA54_2"/>
    <property type="match status" value="1"/>
</dbReference>
<feature type="domain" description="RNA polymerase sigma factor 54 DNA-binding" evidence="9">
    <location>
        <begin position="269"/>
        <end position="426"/>
    </location>
</feature>
<dbReference type="PIRSF" id="PIRSF000774">
    <property type="entry name" value="RpoN"/>
    <property type="match status" value="1"/>
</dbReference>
<dbReference type="Gene3D" id="1.10.10.1330">
    <property type="entry name" value="RNA polymerase sigma-54 factor, core-binding domain"/>
    <property type="match status" value="1"/>
</dbReference>